<keyword evidence="8 19" id="KW-1133">Transmembrane helix</keyword>
<evidence type="ECO:0000256" key="6">
    <source>
        <dbReference type="ARBA" id="ARBA00022692"/>
    </source>
</evidence>
<dbReference type="GO" id="GO:0030643">
    <property type="term" value="P:intracellular phosphate ion homeostasis"/>
    <property type="evidence" value="ECO:0007669"/>
    <property type="project" value="TreeGrafter"/>
</dbReference>
<sequence>FVCSLDVLGSAFQLVGGKMAGKIFHDGSVLNNPVAGLMIGVLVTVLVQSSSTSTSIVVSLVSSSLLTVKAAIPIIMGANIGTSVTNTIVALMQAGDRNEFRRAFAGATVHDFFNWLSVLVLLPMEVITGYLYHLTDAIVKTFNIKSGENAPDLLKVITNPFTKLIVQLDKKVINEIATGNEAAQNKSLIKTWCKTLKYVVSIRKLFKGNRWRSVTALVPTGKHVFVDVNLSDLSIGLILLALSLLVLCTCLILIVKVLNSMLKGQIAAVIKKTLNTDFPFPFAWLTGYLAILVGAGITFLVQSSSVFTSAITPLVGIGVISLERAYPLTLGSNIGTTTTAILAALASPGSTLEDSLQIALCHFFFNLSGVLLWYPVPVTRLPIRFARGLGNITATYRWFAVFYLIICFFLAPGTVLGLSLAGWTVLVGVGGPILFLLLVILVICVLQARCPQVLPDTLKTWDFLPLWMRSLKPWDGLVSLLTCSCCRSTKPICIIYCKFFHVYSNFIKKFFFSNHCHPFIFA</sequence>
<evidence type="ECO:0000256" key="3">
    <source>
        <dbReference type="ARBA" id="ARBA00020024"/>
    </source>
</evidence>
<evidence type="ECO:0000256" key="9">
    <source>
        <dbReference type="ARBA" id="ARBA00023065"/>
    </source>
</evidence>
<comment type="function">
    <text evidence="18">Involved in actively transporting phosphate into cells via Na(+) cotransport.</text>
</comment>
<dbReference type="InterPro" id="IPR003841">
    <property type="entry name" value="Na/Pi_transpt"/>
</dbReference>
<evidence type="ECO:0000256" key="18">
    <source>
        <dbReference type="ARBA" id="ARBA00034091"/>
    </source>
</evidence>
<evidence type="ECO:0000256" key="8">
    <source>
        <dbReference type="ARBA" id="ARBA00022989"/>
    </source>
</evidence>
<feature type="transmembrane region" description="Helical" evidence="19">
    <location>
        <begin position="278"/>
        <end position="300"/>
    </location>
</feature>
<feature type="transmembrane region" description="Helical" evidence="19">
    <location>
        <begin position="395"/>
        <end position="415"/>
    </location>
</feature>
<dbReference type="PANTHER" id="PTHR10010">
    <property type="entry name" value="SOLUTE CARRIER FAMILY 34 SODIUM PHOSPHATE , MEMBER 2-RELATED"/>
    <property type="match status" value="1"/>
</dbReference>
<dbReference type="GO" id="GO:0005436">
    <property type="term" value="F:sodium:phosphate symporter activity"/>
    <property type="evidence" value="ECO:0007669"/>
    <property type="project" value="InterPro"/>
</dbReference>
<evidence type="ECO:0000256" key="17">
    <source>
        <dbReference type="ARBA" id="ARBA00034042"/>
    </source>
</evidence>
<keyword evidence="9" id="KW-0406">Ion transport</keyword>
<evidence type="ECO:0000256" key="5">
    <source>
        <dbReference type="ARBA" id="ARBA00022475"/>
    </source>
</evidence>
<feature type="transmembrane region" description="Helical" evidence="19">
    <location>
        <begin position="330"/>
        <end position="349"/>
    </location>
</feature>
<evidence type="ECO:0000256" key="7">
    <source>
        <dbReference type="ARBA" id="ARBA00022847"/>
    </source>
</evidence>
<accession>A0A7N4NIY7</accession>
<evidence type="ECO:0000256" key="16">
    <source>
        <dbReference type="ARBA" id="ARBA00031843"/>
    </source>
</evidence>
<keyword evidence="7" id="KW-0769">Symport</keyword>
<evidence type="ECO:0000256" key="4">
    <source>
        <dbReference type="ARBA" id="ARBA00022448"/>
    </source>
</evidence>
<dbReference type="AlphaFoldDB" id="A0A7N4NIY7"/>
<feature type="transmembrane region" description="Helical" evidence="19">
    <location>
        <begin position="421"/>
        <end position="446"/>
    </location>
</feature>
<evidence type="ECO:0000256" key="15">
    <source>
        <dbReference type="ARBA" id="ARBA00029768"/>
    </source>
</evidence>
<keyword evidence="21" id="KW-1185">Reference proteome</keyword>
<keyword evidence="10 19" id="KW-0472">Membrane</keyword>
<reference evidence="20" key="3">
    <citation type="submission" date="2025-09" db="UniProtKB">
        <authorList>
            <consortium name="Ensembl"/>
        </authorList>
    </citation>
    <scope>IDENTIFICATION</scope>
</reference>
<dbReference type="Proteomes" id="UP000007648">
    <property type="component" value="Unassembled WGS sequence"/>
</dbReference>
<evidence type="ECO:0000256" key="14">
    <source>
        <dbReference type="ARBA" id="ARBA00029612"/>
    </source>
</evidence>
<evidence type="ECO:0000313" key="20">
    <source>
        <dbReference type="Ensembl" id="ENSSHAP00000024084.1"/>
    </source>
</evidence>
<dbReference type="GO" id="GO:0044341">
    <property type="term" value="P:sodium-dependent phosphate transport"/>
    <property type="evidence" value="ECO:0007669"/>
    <property type="project" value="InterPro"/>
</dbReference>
<keyword evidence="5" id="KW-1003">Cell membrane</keyword>
<dbReference type="GO" id="GO:0031982">
    <property type="term" value="C:vesicle"/>
    <property type="evidence" value="ECO:0007669"/>
    <property type="project" value="TreeGrafter"/>
</dbReference>
<comment type="catalytic activity">
    <reaction evidence="17">
        <text>3 Na(+)(out) + phosphate(out) = 3 Na(+)(in) + phosphate(in)</text>
        <dbReference type="Rhea" id="RHEA:71255"/>
        <dbReference type="ChEBI" id="CHEBI:29101"/>
        <dbReference type="ChEBI" id="CHEBI:43474"/>
    </reaction>
    <physiologicalReaction direction="left-to-right" evidence="17">
        <dbReference type="Rhea" id="RHEA:71256"/>
    </physiologicalReaction>
</comment>
<reference evidence="20 21" key="1">
    <citation type="journal article" date="2011" name="Proc. Natl. Acad. Sci. U.S.A.">
        <title>Genetic diversity and population structure of the endangered marsupial Sarcophilus harrisii (Tasmanian devil).</title>
        <authorList>
            <person name="Miller W."/>
            <person name="Hayes V.M."/>
            <person name="Ratan A."/>
            <person name="Petersen D.C."/>
            <person name="Wittekindt N.E."/>
            <person name="Miller J."/>
            <person name="Walenz B."/>
            <person name="Knight J."/>
            <person name="Qi J."/>
            <person name="Zhao F."/>
            <person name="Wang Q."/>
            <person name="Bedoya-Reina O.C."/>
            <person name="Katiyar N."/>
            <person name="Tomsho L.P."/>
            <person name="Kasson L.M."/>
            <person name="Hardie R.A."/>
            <person name="Woodbridge P."/>
            <person name="Tindall E.A."/>
            <person name="Bertelsen M.F."/>
            <person name="Dixon D."/>
            <person name="Pyecroft S."/>
            <person name="Helgen K.M."/>
            <person name="Lesk A.M."/>
            <person name="Pringle T.H."/>
            <person name="Patterson N."/>
            <person name="Zhang Y."/>
            <person name="Kreiss A."/>
            <person name="Woods G.M."/>
            <person name="Jones M.E."/>
            <person name="Schuster S.C."/>
        </authorList>
    </citation>
    <scope>NUCLEOTIDE SEQUENCE [LARGE SCALE GENOMIC DNA]</scope>
</reference>
<protein>
    <recommendedName>
        <fullName evidence="3">Sodium-dependent phosphate transport protein 2B</fullName>
    </recommendedName>
    <alternativeName>
        <fullName evidence="16">Na(+)-dependent phosphate cotransporter 2B</fullName>
    </alternativeName>
    <alternativeName>
        <fullName evidence="14">Sodium/phosphate cotransporter 2B</fullName>
    </alternativeName>
    <alternativeName>
        <fullName evidence="15">Solute carrier family 34 member 2</fullName>
    </alternativeName>
</protein>
<dbReference type="NCBIfam" id="TIGR01013">
    <property type="entry name" value="2a58"/>
    <property type="match status" value="1"/>
</dbReference>
<evidence type="ECO:0000256" key="13">
    <source>
        <dbReference type="ARBA" id="ARBA00023201"/>
    </source>
</evidence>
<feature type="transmembrane region" description="Helical" evidence="19">
    <location>
        <begin position="112"/>
        <end position="132"/>
    </location>
</feature>
<keyword evidence="4" id="KW-0813">Transport</keyword>
<evidence type="ECO:0000313" key="21">
    <source>
        <dbReference type="Proteomes" id="UP000007648"/>
    </source>
</evidence>
<feature type="transmembrane region" description="Helical" evidence="19">
    <location>
        <begin position="235"/>
        <end position="258"/>
    </location>
</feature>
<keyword evidence="11" id="KW-1015">Disulfide bond</keyword>
<feature type="transmembrane region" description="Helical" evidence="19">
    <location>
        <begin position="306"/>
        <end position="323"/>
    </location>
</feature>
<keyword evidence="13" id="KW-0915">Sodium</keyword>
<evidence type="ECO:0000256" key="1">
    <source>
        <dbReference type="ARBA" id="ARBA00004424"/>
    </source>
</evidence>
<keyword evidence="6 19" id="KW-0812">Transmembrane</keyword>
<evidence type="ECO:0000256" key="11">
    <source>
        <dbReference type="ARBA" id="ARBA00023157"/>
    </source>
</evidence>
<keyword evidence="12" id="KW-0325">Glycoprotein</keyword>
<feature type="transmembrane region" description="Helical" evidence="19">
    <location>
        <begin position="70"/>
        <end position="91"/>
    </location>
</feature>
<dbReference type="NCBIfam" id="NF037997">
    <property type="entry name" value="Na_Pi_symport"/>
    <property type="match status" value="1"/>
</dbReference>
<dbReference type="GO" id="GO:0005903">
    <property type="term" value="C:brush border"/>
    <property type="evidence" value="ECO:0007669"/>
    <property type="project" value="TreeGrafter"/>
</dbReference>
<evidence type="ECO:0000256" key="19">
    <source>
        <dbReference type="SAM" id="Phobius"/>
    </source>
</evidence>
<name>A0A7N4NIY7_SARHA</name>
<dbReference type="GO" id="GO:0016324">
    <property type="term" value="C:apical plasma membrane"/>
    <property type="evidence" value="ECO:0007669"/>
    <property type="project" value="UniProtKB-SubCell"/>
</dbReference>
<dbReference type="GeneTree" id="ENSGT00950000183177"/>
<dbReference type="Pfam" id="PF02690">
    <property type="entry name" value="Na_Pi_cotrans"/>
    <property type="match status" value="2"/>
</dbReference>
<comment type="subcellular location">
    <subcellularLocation>
        <location evidence="1">Apical cell membrane</location>
        <topology evidence="1">Multi-pass membrane protein</topology>
    </subcellularLocation>
</comment>
<dbReference type="Ensembl" id="ENSSHAT00000028052.1">
    <property type="protein sequence ID" value="ENSSHAP00000024084.1"/>
    <property type="gene ID" value="ENSSHAG00000028205.1"/>
</dbReference>
<proteinExistence type="inferred from homology"/>
<organism evidence="20 21">
    <name type="scientific">Sarcophilus harrisii</name>
    <name type="common">Tasmanian devil</name>
    <name type="synonym">Sarcophilus laniarius</name>
    <dbReference type="NCBI Taxonomy" id="9305"/>
    <lineage>
        <taxon>Eukaryota</taxon>
        <taxon>Metazoa</taxon>
        <taxon>Chordata</taxon>
        <taxon>Craniata</taxon>
        <taxon>Vertebrata</taxon>
        <taxon>Euteleostomi</taxon>
        <taxon>Mammalia</taxon>
        <taxon>Metatheria</taxon>
        <taxon>Dasyuromorphia</taxon>
        <taxon>Dasyuridae</taxon>
        <taxon>Sarcophilus</taxon>
    </lineage>
</organism>
<feature type="transmembrane region" description="Helical" evidence="19">
    <location>
        <begin position="29"/>
        <end position="50"/>
    </location>
</feature>
<evidence type="ECO:0000256" key="10">
    <source>
        <dbReference type="ARBA" id="ARBA00023136"/>
    </source>
</evidence>
<evidence type="ECO:0000256" key="2">
    <source>
        <dbReference type="ARBA" id="ARBA00005808"/>
    </source>
</evidence>
<keyword evidence="13" id="KW-0739">Sodium transport</keyword>
<reference evidence="20" key="2">
    <citation type="submission" date="2025-08" db="UniProtKB">
        <authorList>
            <consortium name="Ensembl"/>
        </authorList>
    </citation>
    <scope>IDENTIFICATION</scope>
</reference>
<evidence type="ECO:0000256" key="12">
    <source>
        <dbReference type="ARBA" id="ARBA00023180"/>
    </source>
</evidence>
<comment type="similarity">
    <text evidence="2">Belongs to the SLC34A transporter family.</text>
</comment>
<feature type="transmembrane region" description="Helical" evidence="19">
    <location>
        <begin position="355"/>
        <end position="374"/>
    </location>
</feature>
<dbReference type="PANTHER" id="PTHR10010:SF23">
    <property type="entry name" value="SODIUM-DEPENDENT PHOSPHATE TRANSPORT PROTEIN 2B"/>
    <property type="match status" value="1"/>
</dbReference>